<name>M3BRH8_SPHMS</name>
<dbReference type="RefSeq" id="XP_016756849.1">
    <property type="nucleotide sequence ID" value="XM_016909262.1"/>
</dbReference>
<evidence type="ECO:0000313" key="2">
    <source>
        <dbReference type="Proteomes" id="UP000016931"/>
    </source>
</evidence>
<dbReference type="EMBL" id="KB456270">
    <property type="protein sequence ID" value="EMF08728.1"/>
    <property type="molecule type" value="Genomic_DNA"/>
</dbReference>
<dbReference type="HOGENOM" id="CLU_139874_0_0_1"/>
<dbReference type="GeneID" id="27906399"/>
<dbReference type="OMA" id="HAGMRGS"/>
<dbReference type="AlphaFoldDB" id="M3BRH8"/>
<reference evidence="1 2" key="1">
    <citation type="journal article" date="2012" name="PLoS Pathog.">
        <title>Diverse lifestyles and strategies of plant pathogenesis encoded in the genomes of eighteen Dothideomycetes fungi.</title>
        <authorList>
            <person name="Ohm R.A."/>
            <person name="Feau N."/>
            <person name="Henrissat B."/>
            <person name="Schoch C.L."/>
            <person name="Horwitz B.A."/>
            <person name="Barry K.W."/>
            <person name="Condon B.J."/>
            <person name="Copeland A.C."/>
            <person name="Dhillon B."/>
            <person name="Glaser F."/>
            <person name="Hesse C.N."/>
            <person name="Kosti I."/>
            <person name="LaButti K."/>
            <person name="Lindquist E.A."/>
            <person name="Lucas S."/>
            <person name="Salamov A.A."/>
            <person name="Bradshaw R.E."/>
            <person name="Ciuffetti L."/>
            <person name="Hamelin R.C."/>
            <person name="Kema G.H.J."/>
            <person name="Lawrence C."/>
            <person name="Scott J.A."/>
            <person name="Spatafora J.W."/>
            <person name="Turgeon B.G."/>
            <person name="de Wit P.J.G.M."/>
            <person name="Zhong S."/>
            <person name="Goodwin S.B."/>
            <person name="Grigoriev I.V."/>
        </authorList>
    </citation>
    <scope>NUCLEOTIDE SEQUENCE [LARGE SCALE GENOMIC DNA]</scope>
    <source>
        <strain evidence="1 2">SO2202</strain>
    </source>
</reference>
<organism evidence="1 2">
    <name type="scientific">Sphaerulina musiva (strain SO2202)</name>
    <name type="common">Poplar stem canker fungus</name>
    <name type="synonym">Septoria musiva</name>
    <dbReference type="NCBI Taxonomy" id="692275"/>
    <lineage>
        <taxon>Eukaryota</taxon>
        <taxon>Fungi</taxon>
        <taxon>Dikarya</taxon>
        <taxon>Ascomycota</taxon>
        <taxon>Pezizomycotina</taxon>
        <taxon>Dothideomycetes</taxon>
        <taxon>Dothideomycetidae</taxon>
        <taxon>Mycosphaerellales</taxon>
        <taxon>Mycosphaerellaceae</taxon>
        <taxon>Sphaerulina</taxon>
    </lineage>
</organism>
<dbReference type="eggNOG" id="ENOG502RHXQ">
    <property type="taxonomic scope" value="Eukaryota"/>
</dbReference>
<protein>
    <recommendedName>
        <fullName evidence="3">SnoaL-like domain-containing protein</fullName>
    </recommendedName>
</protein>
<keyword evidence="2" id="KW-1185">Reference proteome</keyword>
<dbReference type="OrthoDB" id="3637259at2759"/>
<proteinExistence type="predicted"/>
<accession>M3BRH8</accession>
<sequence>MAERSSTFIELHEDDPDRIAERLCNRFRLSVLTLNNRDYDHKTASGQEVQSYVSPDFRAHFDNIPKPMNWNESTEMWRAWQARDPDVYFEVMHCSCNVNLAKGEAIVIAEVKVTGSGDVTLGGLSEASWKRHQDGRWYTDFYIGIRGNPQNGGFV</sequence>
<evidence type="ECO:0008006" key="3">
    <source>
        <dbReference type="Google" id="ProtNLM"/>
    </source>
</evidence>
<gene>
    <name evidence="1" type="ORF">SEPMUDRAFT_53326</name>
</gene>
<evidence type="ECO:0000313" key="1">
    <source>
        <dbReference type="EMBL" id="EMF08728.1"/>
    </source>
</evidence>
<dbReference type="Proteomes" id="UP000016931">
    <property type="component" value="Unassembled WGS sequence"/>
</dbReference>